<dbReference type="Proteomes" id="UP000290407">
    <property type="component" value="Unassembled WGS sequence"/>
</dbReference>
<dbReference type="Pfam" id="PF13576">
    <property type="entry name" value="Pentapeptide_3"/>
    <property type="match status" value="1"/>
</dbReference>
<evidence type="ECO:0000313" key="2">
    <source>
        <dbReference type="EMBL" id="RYC68820.1"/>
    </source>
</evidence>
<dbReference type="RefSeq" id="WP_129602406.1">
    <property type="nucleotide sequence ID" value="NZ_SBLB01000004.1"/>
</dbReference>
<protein>
    <recommendedName>
        <fullName evidence="4">Pentapeptide repeat-containing protein</fullName>
    </recommendedName>
</protein>
<reference evidence="2 3" key="1">
    <citation type="submission" date="2019-01" db="EMBL/GenBank/DDBJ databases">
        <title>Spirosoma flava sp. nov., a propanil-degrading bacterium isolated from herbicide-contaminated soil.</title>
        <authorList>
            <person name="Zhang L."/>
            <person name="Jiang J.-D."/>
        </authorList>
    </citation>
    <scope>NUCLEOTIDE SEQUENCE [LARGE SCALE GENOMIC DNA]</scope>
    <source>
        <strain evidence="2 3">TY50</strain>
    </source>
</reference>
<feature type="chain" id="PRO_5020451209" description="Pentapeptide repeat-containing protein" evidence="1">
    <location>
        <begin position="21"/>
        <end position="255"/>
    </location>
</feature>
<keyword evidence="3" id="KW-1185">Reference proteome</keyword>
<organism evidence="2 3">
    <name type="scientific">Spirosoma sordidisoli</name>
    <dbReference type="NCBI Taxonomy" id="2502893"/>
    <lineage>
        <taxon>Bacteria</taxon>
        <taxon>Pseudomonadati</taxon>
        <taxon>Bacteroidota</taxon>
        <taxon>Cytophagia</taxon>
        <taxon>Cytophagales</taxon>
        <taxon>Cytophagaceae</taxon>
        <taxon>Spirosoma</taxon>
    </lineage>
</organism>
<comment type="caution">
    <text evidence="2">The sequence shown here is derived from an EMBL/GenBank/DDBJ whole genome shotgun (WGS) entry which is preliminary data.</text>
</comment>
<feature type="signal peptide" evidence="1">
    <location>
        <begin position="1"/>
        <end position="20"/>
    </location>
</feature>
<dbReference type="Gene3D" id="2.160.20.80">
    <property type="entry name" value="E3 ubiquitin-protein ligase SopA"/>
    <property type="match status" value="1"/>
</dbReference>
<accession>A0A4Q2UMM7</accession>
<dbReference type="AlphaFoldDB" id="A0A4Q2UMM7"/>
<evidence type="ECO:0000313" key="3">
    <source>
        <dbReference type="Proteomes" id="UP000290407"/>
    </source>
</evidence>
<dbReference type="InterPro" id="IPR001646">
    <property type="entry name" value="5peptide_repeat"/>
</dbReference>
<sequence>MKTILMSFLLALVLLTPALAQRTVSATEIIDKINRKQTVSYENVTITGDLDLTSLANRREVRDGNWRGESEEYLSTVEVPLTFRNCRFDGKFLAYRSEEGRFMKISNRVYNADFNEAVTIENCTFSDDAAFKYSAFRQQAQFTGNTFRNEALFKYTKFNSAADFSGSNFRGYADFKYTKFDEQALFAKAHFDRSADFKYTKFDEGVTFKSARFDGNADFKYVHFPRQTNLDDVAFNGGTDFKYTTLNGRRFSLDR</sequence>
<evidence type="ECO:0008006" key="4">
    <source>
        <dbReference type="Google" id="ProtNLM"/>
    </source>
</evidence>
<dbReference type="EMBL" id="SBLB01000004">
    <property type="protein sequence ID" value="RYC68820.1"/>
    <property type="molecule type" value="Genomic_DNA"/>
</dbReference>
<evidence type="ECO:0000256" key="1">
    <source>
        <dbReference type="SAM" id="SignalP"/>
    </source>
</evidence>
<gene>
    <name evidence="2" type="ORF">EQG79_15490</name>
</gene>
<proteinExistence type="predicted"/>
<name>A0A4Q2UMM7_9BACT</name>
<keyword evidence="1" id="KW-0732">Signal</keyword>